<evidence type="ECO:0000256" key="1">
    <source>
        <dbReference type="SAM" id="Coils"/>
    </source>
</evidence>
<dbReference type="Proteomes" id="UP000485562">
    <property type="component" value="Unassembled WGS sequence"/>
</dbReference>
<evidence type="ECO:0000313" key="4">
    <source>
        <dbReference type="EMBL" id="OQB71964.1"/>
    </source>
</evidence>
<proteinExistence type="predicted"/>
<evidence type="ECO:0000259" key="3">
    <source>
        <dbReference type="PROSITE" id="PS51782"/>
    </source>
</evidence>
<dbReference type="SMART" id="SM00257">
    <property type="entry name" value="LysM"/>
    <property type="match status" value="1"/>
</dbReference>
<feature type="domain" description="LysM" evidence="3">
    <location>
        <begin position="389"/>
        <end position="432"/>
    </location>
</feature>
<gene>
    <name evidence="4" type="ORF">BWX89_01524</name>
</gene>
<name>A0A1V6C544_UNCT6</name>
<dbReference type="PROSITE" id="PS51257">
    <property type="entry name" value="PROKAR_LIPOPROTEIN"/>
    <property type="match status" value="1"/>
</dbReference>
<feature type="coiled-coil region" evidence="1">
    <location>
        <begin position="65"/>
        <end position="92"/>
    </location>
</feature>
<sequence length="438" mass="50263">MRSLFPVILFMILLCGCMQLDTGSFQTGVREPEPTGINKINLASTGGNVQGESNDERISIIATRVSDISDRMEKIENRLNDMESSLYQKNEDFQQDMRSMISELNSRINQLSEIQNKTISLANDLVKSYQILNQNFLTLQQNFLELQKTQDAFQNEIEKNLIDSKLLAAKEIERISNEKTKVFIEELTKQAEINARQSDLINQIEKRIDAIEKNNVQIEKNISNTLEKKLGIILDEITRHESVIRATNKKIEDENIRLSKRFDEGINKSFNDIDAQLKQKFSIIISELVRHESGIQILDNRIKNLEGLINVSSSVVNYSQKIEDSMQQEKKYLEEKYAKEIEERMKFYARIKDILEDISKSESVLALYKAQITSLDSVRTETSIIPAYSYIIVKPGDTLSSIAFRYHTSVAVLKSINNLTSDRIYAGQYIKVPISIKK</sequence>
<dbReference type="SUPFAM" id="SSF54106">
    <property type="entry name" value="LysM domain"/>
    <property type="match status" value="1"/>
</dbReference>
<protein>
    <submittedName>
        <fullName evidence="4">Autolysin</fullName>
    </submittedName>
</protein>
<comment type="caution">
    <text evidence="4">The sequence shown here is derived from an EMBL/GenBank/DDBJ whole genome shotgun (WGS) entry which is preliminary data.</text>
</comment>
<reference evidence="4" key="1">
    <citation type="submission" date="2017-02" db="EMBL/GenBank/DDBJ databases">
        <title>Delving into the versatile metabolic prowess of the omnipresent phylum Bacteroidetes.</title>
        <authorList>
            <person name="Nobu M.K."/>
            <person name="Mei R."/>
            <person name="Narihiro T."/>
            <person name="Kuroda K."/>
            <person name="Liu W.-T."/>
        </authorList>
    </citation>
    <scope>NUCLEOTIDE SEQUENCE</scope>
    <source>
        <strain evidence="4">ADurb.Bin131</strain>
    </source>
</reference>
<evidence type="ECO:0000256" key="2">
    <source>
        <dbReference type="SAM" id="SignalP"/>
    </source>
</evidence>
<dbReference type="InterPro" id="IPR036779">
    <property type="entry name" value="LysM_dom_sf"/>
</dbReference>
<organism evidence="4">
    <name type="scientific">candidate division TA06 bacterium ADurb.Bin131</name>
    <dbReference type="NCBI Taxonomy" id="1852827"/>
    <lineage>
        <taxon>Bacteria</taxon>
        <taxon>Bacteria division TA06</taxon>
    </lineage>
</organism>
<keyword evidence="2" id="KW-0732">Signal</keyword>
<accession>A0A1V6C544</accession>
<dbReference type="CDD" id="cd00118">
    <property type="entry name" value="LysM"/>
    <property type="match status" value="1"/>
</dbReference>
<keyword evidence="1" id="KW-0175">Coiled coil</keyword>
<feature type="chain" id="PRO_5012776733" evidence="2">
    <location>
        <begin position="21"/>
        <end position="438"/>
    </location>
</feature>
<dbReference type="PROSITE" id="PS51782">
    <property type="entry name" value="LYSM"/>
    <property type="match status" value="1"/>
</dbReference>
<dbReference type="EMBL" id="MWDQ01000146">
    <property type="protein sequence ID" value="OQB71964.1"/>
    <property type="molecule type" value="Genomic_DNA"/>
</dbReference>
<dbReference type="Gene3D" id="3.10.350.10">
    <property type="entry name" value="LysM domain"/>
    <property type="match status" value="1"/>
</dbReference>
<dbReference type="Pfam" id="PF01476">
    <property type="entry name" value="LysM"/>
    <property type="match status" value="1"/>
</dbReference>
<feature type="coiled-coil region" evidence="1">
    <location>
        <begin position="194"/>
        <end position="228"/>
    </location>
</feature>
<feature type="signal peptide" evidence="2">
    <location>
        <begin position="1"/>
        <end position="20"/>
    </location>
</feature>
<dbReference type="InterPro" id="IPR018392">
    <property type="entry name" value="LysM"/>
</dbReference>
<dbReference type="AlphaFoldDB" id="A0A1V6C544"/>